<accession>A0A375A7M0</accession>
<feature type="signal peptide" evidence="1">
    <location>
        <begin position="1"/>
        <end position="20"/>
    </location>
</feature>
<evidence type="ECO:0000256" key="1">
    <source>
        <dbReference type="SAM" id="SignalP"/>
    </source>
</evidence>
<keyword evidence="1" id="KW-0732">Signal</keyword>
<dbReference type="AlphaFoldDB" id="A0A375A7M0"/>
<proteinExistence type="predicted"/>
<dbReference type="KEGG" id="daq:DAQ1742_00968"/>
<dbReference type="RefSeq" id="WP_035340199.1">
    <property type="nucleotide sequence ID" value="NZ_LT615367.1"/>
</dbReference>
<feature type="chain" id="PRO_5016894629" evidence="1">
    <location>
        <begin position="21"/>
        <end position="123"/>
    </location>
</feature>
<keyword evidence="3" id="KW-1185">Reference proteome</keyword>
<dbReference type="Proteomes" id="UP000294820">
    <property type="component" value="Chromosome 1"/>
</dbReference>
<gene>
    <name evidence="2" type="ORF">DAQ1742_00968</name>
</gene>
<reference evidence="2 3" key="1">
    <citation type="submission" date="2016-09" db="EMBL/GenBank/DDBJ databases">
        <authorList>
            <person name="Reverchon S."/>
            <person name="Nasser W."/>
            <person name="Leonard S."/>
            <person name="Brochier C."/>
            <person name="Duprey A."/>
        </authorList>
    </citation>
    <scope>NUCLEOTIDE SEQUENCE [LARGE SCALE GENOMIC DNA]</scope>
    <source>
        <strain evidence="2 3">174/2</strain>
    </source>
</reference>
<dbReference type="EMBL" id="LT615367">
    <property type="protein sequence ID" value="SLM62015.1"/>
    <property type="molecule type" value="Genomic_DNA"/>
</dbReference>
<sequence>MKKTLGLATLLIILPLTSLAAPAGFVDPLTFKGSEAEKASVIKYIQTRVQNEMKVTGMNNASTARMMEESNLQAFKTLTSAESKDTLKKVIDNYCNRIDMCGYATLKLMYEKELKDSKKSLSW</sequence>
<protein>
    <submittedName>
        <fullName evidence="2">Uncharacterized protein</fullName>
    </submittedName>
</protein>
<evidence type="ECO:0000313" key="3">
    <source>
        <dbReference type="Proteomes" id="UP000294820"/>
    </source>
</evidence>
<organism evidence="2 3">
    <name type="scientific">Dickeya aquatica</name>
    <dbReference type="NCBI Taxonomy" id="1401087"/>
    <lineage>
        <taxon>Bacteria</taxon>
        <taxon>Pseudomonadati</taxon>
        <taxon>Pseudomonadota</taxon>
        <taxon>Gammaproteobacteria</taxon>
        <taxon>Enterobacterales</taxon>
        <taxon>Pectobacteriaceae</taxon>
        <taxon>Dickeya</taxon>
    </lineage>
</organism>
<name>A0A375A7M0_9GAMM</name>
<evidence type="ECO:0000313" key="2">
    <source>
        <dbReference type="EMBL" id="SLM62015.1"/>
    </source>
</evidence>